<feature type="domain" description="Transglycosylase SLT" evidence="3">
    <location>
        <begin position="94"/>
        <end position="155"/>
    </location>
</feature>
<dbReference type="STRING" id="371042.NG99_25490"/>
<dbReference type="RefSeq" id="WP_034899276.1">
    <property type="nucleotide sequence ID" value="NZ_JRUQ01000093.1"/>
</dbReference>
<dbReference type="AlphaFoldDB" id="A0A0A3YIQ2"/>
<dbReference type="eggNOG" id="COG0741">
    <property type="taxonomic scope" value="Bacteria"/>
</dbReference>
<dbReference type="Gene3D" id="1.10.530.10">
    <property type="match status" value="1"/>
</dbReference>
<feature type="signal peptide" evidence="2">
    <location>
        <begin position="1"/>
        <end position="20"/>
    </location>
</feature>
<dbReference type="Proteomes" id="UP000030351">
    <property type="component" value="Unassembled WGS sequence"/>
</dbReference>
<keyword evidence="2" id="KW-0732">Signal</keyword>
<evidence type="ECO:0000313" key="5">
    <source>
        <dbReference type="Proteomes" id="UP000030351"/>
    </source>
</evidence>
<sequence>MAHCSVLTAALLLSAASSVASTSMQSVPPGYQKVALQHGVPAESLYSLALAESSRQLPHGTRPWPWTINVAGKGYRYESRQAAWQALQQFMKSHPLKRIDVGIAQVNLGWNGHRFSSTWDAFDPYINLNAAARILRECWERSPGSWLKAAGCYHHPAGGKPAARYRQIVSEKLASLSPTQPRPITTQAPANFANNQTPSTEIIWTEPRRQQ</sequence>
<dbReference type="InterPro" id="IPR023346">
    <property type="entry name" value="Lysozyme-like_dom_sf"/>
</dbReference>
<proteinExistence type="predicted"/>
<dbReference type="SUPFAM" id="SSF53955">
    <property type="entry name" value="Lysozyme-like"/>
    <property type="match status" value="1"/>
</dbReference>
<comment type="caution">
    <text evidence="4">The sequence shown here is derived from an EMBL/GenBank/DDBJ whole genome shotgun (WGS) entry which is preliminary data.</text>
</comment>
<dbReference type="Pfam" id="PF01464">
    <property type="entry name" value="SLT"/>
    <property type="match status" value="1"/>
</dbReference>
<evidence type="ECO:0000256" key="1">
    <source>
        <dbReference type="SAM" id="MobiDB-lite"/>
    </source>
</evidence>
<evidence type="ECO:0000313" key="4">
    <source>
        <dbReference type="EMBL" id="KGT86500.1"/>
    </source>
</evidence>
<dbReference type="OrthoDB" id="5945995at2"/>
<feature type="chain" id="PRO_5002005412" evidence="2">
    <location>
        <begin position="21"/>
        <end position="211"/>
    </location>
</feature>
<protein>
    <submittedName>
        <fullName evidence="4">Lytic transglycosylase</fullName>
    </submittedName>
</protein>
<name>A0A0A3YIQ2_9GAMM</name>
<reference evidence="4 5" key="1">
    <citation type="submission" date="2014-10" db="EMBL/GenBank/DDBJ databases">
        <title>Genome sequence of Erwinia typographi M043b.</title>
        <authorList>
            <person name="Chan K.-G."/>
            <person name="Tan W.-S."/>
        </authorList>
    </citation>
    <scope>NUCLEOTIDE SEQUENCE [LARGE SCALE GENOMIC DNA]</scope>
    <source>
        <strain evidence="4 5">M043b</strain>
    </source>
</reference>
<feature type="compositionally biased region" description="Polar residues" evidence="1">
    <location>
        <begin position="176"/>
        <end position="202"/>
    </location>
</feature>
<keyword evidence="5" id="KW-1185">Reference proteome</keyword>
<gene>
    <name evidence="4" type="ORF">NG99_25490</name>
</gene>
<organism evidence="4 5">
    <name type="scientific">Erwinia typographi</name>
    <dbReference type="NCBI Taxonomy" id="371042"/>
    <lineage>
        <taxon>Bacteria</taxon>
        <taxon>Pseudomonadati</taxon>
        <taxon>Pseudomonadota</taxon>
        <taxon>Gammaproteobacteria</taxon>
        <taxon>Enterobacterales</taxon>
        <taxon>Erwiniaceae</taxon>
        <taxon>Erwinia</taxon>
    </lineage>
</organism>
<dbReference type="EMBL" id="JRUQ01000093">
    <property type="protein sequence ID" value="KGT86500.1"/>
    <property type="molecule type" value="Genomic_DNA"/>
</dbReference>
<evidence type="ECO:0000259" key="3">
    <source>
        <dbReference type="Pfam" id="PF01464"/>
    </source>
</evidence>
<evidence type="ECO:0000256" key="2">
    <source>
        <dbReference type="SAM" id="SignalP"/>
    </source>
</evidence>
<feature type="region of interest" description="Disordered" evidence="1">
    <location>
        <begin position="176"/>
        <end position="211"/>
    </location>
</feature>
<accession>A0A0A3YIQ2</accession>
<dbReference type="InterPro" id="IPR008258">
    <property type="entry name" value="Transglycosylase_SLT_dom_1"/>
</dbReference>